<proteinExistence type="predicted"/>
<evidence type="ECO:0000313" key="3">
    <source>
        <dbReference type="Proteomes" id="UP000187404"/>
    </source>
</evidence>
<evidence type="ECO:0000259" key="1">
    <source>
        <dbReference type="Pfam" id="PF04326"/>
    </source>
</evidence>
<sequence>MAIPINIEELLRQQVIESARIEYKADWNPEPVLHSITAFANDFDNLGGGYIVIGVEEQNGYPRFPVKGLDKNILDAIQKDLLNKCNFIEPRYIPVIEPAQIDGRDIFVLWIPGGGDRPYKCPVKIYTEKGAKKSEKAYYIRKGSNTIRANTLEERELTGLARNIPFDDRINPHAQIADMRSSLLSEYLHAVDSELYEGSLSRTVEDVARDMRLIGGPPEARKPINVGLMFFNERPDNFFPYSRIEVVDKPDPTGIGMRERIFTGPLDRQLRDALSYIKNYVIAEYVTKVPDQAEAIRVYNWPYRAVEEALSNAVYHRSYQIHEPITVTVTPERMEILSLPGPDRSITDSDLEKRVLVSSRYRNRRIGDFLKELKMVEGRNTGIPLIVNEMKNNGSALPVFKTDEDRSYFRVILPVHPVFLEKNKDDAKKLKVGKRSRRRNREELKKLVLKALKRKGNLSMNELATELGYKSLNDTLRAVVKEMIEVGEVTYLYPDKPNSRNQKICLMK</sequence>
<name>A0A1Q9JJ51_9FIRM</name>
<organism evidence="2 3">
    <name type="scientific">Hornefia porci</name>
    <dbReference type="NCBI Taxonomy" id="2652292"/>
    <lineage>
        <taxon>Bacteria</taxon>
        <taxon>Bacillati</taxon>
        <taxon>Bacillota</taxon>
        <taxon>Clostridia</taxon>
        <taxon>Peptostreptococcales</taxon>
        <taxon>Anaerovoracaceae</taxon>
        <taxon>Hornefia</taxon>
    </lineage>
</organism>
<dbReference type="InterPro" id="IPR038461">
    <property type="entry name" value="Schlafen_AlbA_2_dom_sf"/>
</dbReference>
<reference evidence="2 3" key="1">
    <citation type="journal article" date="2016" name="Appl. Environ. Microbiol.">
        <title>Function and Phylogeny of Bacterial Butyryl Coenzyme A:Acetate Transferases and Their Diversity in the Proximal Colon of Swine.</title>
        <authorList>
            <person name="Trachsel J."/>
            <person name="Bayles D.O."/>
            <person name="Looft T."/>
            <person name="Levine U.Y."/>
            <person name="Allen H.K."/>
        </authorList>
    </citation>
    <scope>NUCLEOTIDE SEQUENCE [LARGE SCALE GENOMIC DNA]</scope>
    <source>
        <strain evidence="2 3">68-3-10</strain>
    </source>
</reference>
<evidence type="ECO:0000313" key="2">
    <source>
        <dbReference type="EMBL" id="OLR56239.1"/>
    </source>
</evidence>
<dbReference type="Gene3D" id="3.30.565.60">
    <property type="match status" value="1"/>
</dbReference>
<accession>A0A1Q9JJ51</accession>
<dbReference type="PANTHER" id="PTHR30595">
    <property type="entry name" value="GLPR-RELATED TRANSCRIPTIONAL REPRESSOR"/>
    <property type="match status" value="1"/>
</dbReference>
<protein>
    <submittedName>
        <fullName evidence="2">AAA family ATPase</fullName>
    </submittedName>
</protein>
<dbReference type="InterPro" id="IPR007421">
    <property type="entry name" value="Schlafen_AlbA_2_dom"/>
</dbReference>
<feature type="domain" description="Schlafen AlbA-2" evidence="1">
    <location>
        <begin position="17"/>
        <end position="149"/>
    </location>
</feature>
<keyword evidence="3" id="KW-1185">Reference proteome</keyword>
<dbReference type="RefSeq" id="WP_075713668.1">
    <property type="nucleotide sequence ID" value="NZ_MJIE01000001.1"/>
</dbReference>
<dbReference type="PANTHER" id="PTHR30595:SF6">
    <property type="entry name" value="SCHLAFEN ALBA-2 DOMAIN-CONTAINING PROTEIN"/>
    <property type="match status" value="1"/>
</dbReference>
<dbReference type="Gene3D" id="3.30.950.30">
    <property type="entry name" value="Schlafen, AAA domain"/>
    <property type="match status" value="1"/>
</dbReference>
<dbReference type="Pfam" id="PF13749">
    <property type="entry name" value="HATPase_c_4"/>
    <property type="match status" value="1"/>
</dbReference>
<comment type="caution">
    <text evidence="2">The sequence shown here is derived from an EMBL/GenBank/DDBJ whole genome shotgun (WGS) entry which is preliminary data.</text>
</comment>
<dbReference type="EMBL" id="MJIE01000001">
    <property type="protein sequence ID" value="OLR56239.1"/>
    <property type="molecule type" value="Genomic_DNA"/>
</dbReference>
<dbReference type="STRING" id="1261640.BHK98_09280"/>
<gene>
    <name evidence="2" type="ORF">BHK98_09280</name>
</gene>
<dbReference type="Pfam" id="PF04326">
    <property type="entry name" value="SLFN_AlbA_2"/>
    <property type="match status" value="1"/>
</dbReference>
<dbReference type="Proteomes" id="UP000187404">
    <property type="component" value="Unassembled WGS sequence"/>
</dbReference>
<dbReference type="InterPro" id="IPR038475">
    <property type="entry name" value="RecG_C_sf"/>
</dbReference>
<dbReference type="AlphaFoldDB" id="A0A1Q9JJ51"/>